<gene>
    <name evidence="1" type="ORF">TNCT_421271</name>
</gene>
<keyword evidence="2" id="KW-1185">Reference proteome</keyword>
<name>A0A8X6G4Q5_TRICU</name>
<dbReference type="Proteomes" id="UP000887116">
    <property type="component" value="Unassembled WGS sequence"/>
</dbReference>
<proteinExistence type="predicted"/>
<evidence type="ECO:0000313" key="2">
    <source>
        <dbReference type="Proteomes" id="UP000887116"/>
    </source>
</evidence>
<sequence>MGWRLASGELNIQKRQAWLGTLSPEKGPWNRTPQHIVNPPQKRVIGIQPPSPVEKNEVIEDISVKHKN</sequence>
<reference evidence="1" key="1">
    <citation type="submission" date="2020-07" db="EMBL/GenBank/DDBJ databases">
        <title>Multicomponent nature underlies the extraordinary mechanical properties of spider dragline silk.</title>
        <authorList>
            <person name="Kono N."/>
            <person name="Nakamura H."/>
            <person name="Mori M."/>
            <person name="Yoshida Y."/>
            <person name="Ohtoshi R."/>
            <person name="Malay A.D."/>
            <person name="Moran D.A.P."/>
            <person name="Tomita M."/>
            <person name="Numata K."/>
            <person name="Arakawa K."/>
        </authorList>
    </citation>
    <scope>NUCLEOTIDE SEQUENCE</scope>
</reference>
<evidence type="ECO:0000313" key="1">
    <source>
        <dbReference type="EMBL" id="GFQ95592.1"/>
    </source>
</evidence>
<organism evidence="1 2">
    <name type="scientific">Trichonephila clavata</name>
    <name type="common">Joro spider</name>
    <name type="synonym">Nephila clavata</name>
    <dbReference type="NCBI Taxonomy" id="2740835"/>
    <lineage>
        <taxon>Eukaryota</taxon>
        <taxon>Metazoa</taxon>
        <taxon>Ecdysozoa</taxon>
        <taxon>Arthropoda</taxon>
        <taxon>Chelicerata</taxon>
        <taxon>Arachnida</taxon>
        <taxon>Araneae</taxon>
        <taxon>Araneomorphae</taxon>
        <taxon>Entelegynae</taxon>
        <taxon>Araneoidea</taxon>
        <taxon>Nephilidae</taxon>
        <taxon>Trichonephila</taxon>
    </lineage>
</organism>
<dbReference type="EMBL" id="BMAO01024476">
    <property type="protein sequence ID" value="GFQ95592.1"/>
    <property type="molecule type" value="Genomic_DNA"/>
</dbReference>
<comment type="caution">
    <text evidence="1">The sequence shown here is derived from an EMBL/GenBank/DDBJ whole genome shotgun (WGS) entry which is preliminary data.</text>
</comment>
<protein>
    <submittedName>
        <fullName evidence="1">Uncharacterized protein</fullName>
    </submittedName>
</protein>
<dbReference type="AlphaFoldDB" id="A0A8X6G4Q5"/>
<accession>A0A8X6G4Q5</accession>